<dbReference type="STRING" id="926566.Terro_0895"/>
<dbReference type="KEGG" id="trs:Terro_0895"/>
<reference evidence="1 2" key="1">
    <citation type="submission" date="2012-06" db="EMBL/GenBank/DDBJ databases">
        <title>Complete genome of Terriglobus roseus DSM 18391.</title>
        <authorList>
            <consortium name="US DOE Joint Genome Institute (JGI-PGF)"/>
            <person name="Lucas S."/>
            <person name="Copeland A."/>
            <person name="Lapidus A."/>
            <person name="Glavina del Rio T."/>
            <person name="Dalin E."/>
            <person name="Tice H."/>
            <person name="Bruce D."/>
            <person name="Goodwin L."/>
            <person name="Pitluck S."/>
            <person name="Peters L."/>
            <person name="Mikhailova N."/>
            <person name="Munk A.C.C."/>
            <person name="Kyrpides N."/>
            <person name="Mavromatis K."/>
            <person name="Ivanova N."/>
            <person name="Brettin T."/>
            <person name="Detter J.C."/>
            <person name="Han C."/>
            <person name="Larimer F."/>
            <person name="Land M."/>
            <person name="Hauser L."/>
            <person name="Markowitz V."/>
            <person name="Cheng J.-F."/>
            <person name="Hugenholtz P."/>
            <person name="Woyke T."/>
            <person name="Wu D."/>
            <person name="Brambilla E."/>
            <person name="Klenk H.-P."/>
            <person name="Eisen J.A."/>
        </authorList>
    </citation>
    <scope>NUCLEOTIDE SEQUENCE [LARGE SCALE GENOMIC DNA]</scope>
    <source>
        <strain evidence="2">DSM 18391 / NRRL B-41598 / KBS 63</strain>
    </source>
</reference>
<dbReference type="RefSeq" id="WP_014784791.1">
    <property type="nucleotide sequence ID" value="NC_018014.1"/>
</dbReference>
<dbReference type="AlphaFoldDB" id="I3ZDA4"/>
<name>I3ZDA4_TERRK</name>
<dbReference type="eggNOG" id="ENOG50349E0">
    <property type="taxonomic scope" value="Bacteria"/>
</dbReference>
<evidence type="ECO:0000313" key="2">
    <source>
        <dbReference type="Proteomes" id="UP000006056"/>
    </source>
</evidence>
<evidence type="ECO:0000313" key="1">
    <source>
        <dbReference type="EMBL" id="AFL87222.1"/>
    </source>
</evidence>
<gene>
    <name evidence="1" type="ordered locus">Terro_0895</name>
</gene>
<accession>I3ZDA4</accession>
<keyword evidence="2" id="KW-1185">Reference proteome</keyword>
<organism evidence="1 2">
    <name type="scientific">Terriglobus roseus (strain DSM 18391 / NRRL B-41598 / KBS 63)</name>
    <dbReference type="NCBI Taxonomy" id="926566"/>
    <lineage>
        <taxon>Bacteria</taxon>
        <taxon>Pseudomonadati</taxon>
        <taxon>Acidobacteriota</taxon>
        <taxon>Terriglobia</taxon>
        <taxon>Terriglobales</taxon>
        <taxon>Acidobacteriaceae</taxon>
        <taxon>Terriglobus</taxon>
    </lineage>
</organism>
<protein>
    <recommendedName>
        <fullName evidence="3">THAP4-like heme-binding beta-barrel domain-containing protein</fullName>
    </recommendedName>
</protein>
<dbReference type="EMBL" id="CP003379">
    <property type="protein sequence ID" value="AFL87222.1"/>
    <property type="molecule type" value="Genomic_DNA"/>
</dbReference>
<sequence>MRALLLSAALAVLPFQSPPISSPQPLPELAAALHGNWVGVLEYRDYSEPAGSTKRVDLPTWLTISGDAAQNWHYIYDDGPTKTVQEDDSVVFDPAKQAFSEASNGKAAHVYRMSGFDSLKAGRGTLQMVGSGTDSGKPSEIHMVMTVRRNLLEILEEVRPAGSTEAYAFRHLYRMVRPQAPAVPTP</sequence>
<dbReference type="Proteomes" id="UP000006056">
    <property type="component" value="Chromosome"/>
</dbReference>
<proteinExistence type="predicted"/>
<dbReference type="HOGENOM" id="CLU_1406226_0_0_0"/>
<evidence type="ECO:0008006" key="3">
    <source>
        <dbReference type="Google" id="ProtNLM"/>
    </source>
</evidence>